<sequence>MKAIIPAAGLGTRLRPLTYTRPKPVLRVANKPIIVHAIDNLVRAGIHDIGIIVSELTRASIEAAVNGTPGVNITYIDQNETLGLGHAVLMGRDFVGSDDFCVYLGDNLFEHGITRYLEVFREQQADAVIALVEVENPSAFGVAVLDEEGRITRLMEKPKVPPSNLAVAGVYCFKAGVMDVLAGLEPSARGEYEITDAIAQLIADGRKVIGERVQGWWKDTGRPFDLIDANRLLLEQIEPSLEGEVEDSRVTGRVVIQPGAVVRGSIIMGPALIGAGAVIENAYVGPFTSVGRDTVIRQAEVEYSVIDEEVEICDVAVRLQECLIGLRAKVTGHAAVPRVHRLTLSDASIVELGS</sequence>
<dbReference type="CDD" id="cd04189">
    <property type="entry name" value="G1P_TT_long"/>
    <property type="match status" value="1"/>
</dbReference>
<dbReference type="InterPro" id="IPR029044">
    <property type="entry name" value="Nucleotide-diphossugar_trans"/>
</dbReference>
<evidence type="ECO:0000259" key="1">
    <source>
        <dbReference type="Pfam" id="PF00483"/>
    </source>
</evidence>
<comment type="caution">
    <text evidence="2">The sequence shown here is derived from an EMBL/GenBank/DDBJ whole genome shotgun (WGS) entry which is preliminary data.</text>
</comment>
<dbReference type="SUPFAM" id="SSF53448">
    <property type="entry name" value="Nucleotide-diphospho-sugar transferases"/>
    <property type="match status" value="1"/>
</dbReference>
<dbReference type="PANTHER" id="PTHR42883">
    <property type="entry name" value="GLUCOSE-1-PHOSPHATE THYMIDYLTRANSFERASE"/>
    <property type="match status" value="1"/>
</dbReference>
<keyword evidence="3" id="KW-1185">Reference proteome</keyword>
<gene>
    <name evidence="2" type="ORF">HNR42_003255</name>
</gene>
<reference evidence="2 3" key="1">
    <citation type="submission" date="2020-08" db="EMBL/GenBank/DDBJ databases">
        <title>Genomic Encyclopedia of Type Strains, Phase IV (KMG-IV): sequencing the most valuable type-strain genomes for metagenomic binning, comparative biology and taxonomic classification.</title>
        <authorList>
            <person name="Goeker M."/>
        </authorList>
    </citation>
    <scope>NUCLEOTIDE SEQUENCE [LARGE SCALE GENOMIC DNA]</scope>
    <source>
        <strain evidence="2 3">DSM 21458</strain>
    </source>
</reference>
<accession>A0A841I288</accession>
<dbReference type="PANTHER" id="PTHR42883:SF2">
    <property type="entry name" value="THYMIDYLYLTRANSFERASE"/>
    <property type="match status" value="1"/>
</dbReference>
<protein>
    <submittedName>
        <fullName evidence="2">Glucose-1-phosphate thymidylyltransferase</fullName>
        <ecNumber evidence="2">2.7.7.24</ecNumber>
    </submittedName>
</protein>
<dbReference type="InterPro" id="IPR005908">
    <property type="entry name" value="G1P_thy_trans_l"/>
</dbReference>
<dbReference type="GO" id="GO:0008879">
    <property type="term" value="F:glucose-1-phosphate thymidylyltransferase activity"/>
    <property type="evidence" value="ECO:0007669"/>
    <property type="project" value="UniProtKB-EC"/>
</dbReference>
<proteinExistence type="predicted"/>
<evidence type="ECO:0000313" key="3">
    <source>
        <dbReference type="Proteomes" id="UP000569951"/>
    </source>
</evidence>
<dbReference type="Gene3D" id="3.90.550.10">
    <property type="entry name" value="Spore Coat Polysaccharide Biosynthesis Protein SpsA, Chain A"/>
    <property type="match status" value="1"/>
</dbReference>
<name>A0A841I288_9DEIO</name>
<dbReference type="NCBIfam" id="TIGR01208">
    <property type="entry name" value="rmlA_long"/>
    <property type="match status" value="1"/>
</dbReference>
<dbReference type="Proteomes" id="UP000569951">
    <property type="component" value="Unassembled WGS sequence"/>
</dbReference>
<keyword evidence="2" id="KW-0548">Nucleotidyltransferase</keyword>
<dbReference type="RefSeq" id="WP_183988533.1">
    <property type="nucleotide sequence ID" value="NZ_JACHHG010000015.1"/>
</dbReference>
<feature type="domain" description="Nucleotidyl transferase" evidence="1">
    <location>
        <begin position="2"/>
        <end position="235"/>
    </location>
</feature>
<dbReference type="AlphaFoldDB" id="A0A841I288"/>
<dbReference type="Pfam" id="PF00483">
    <property type="entry name" value="NTP_transferase"/>
    <property type="match status" value="1"/>
</dbReference>
<dbReference type="InterPro" id="IPR005835">
    <property type="entry name" value="NTP_transferase_dom"/>
</dbReference>
<organism evidence="2 3">
    <name type="scientific">Deinobacterium chartae</name>
    <dbReference type="NCBI Taxonomy" id="521158"/>
    <lineage>
        <taxon>Bacteria</taxon>
        <taxon>Thermotogati</taxon>
        <taxon>Deinococcota</taxon>
        <taxon>Deinococci</taxon>
        <taxon>Deinococcales</taxon>
        <taxon>Deinococcaceae</taxon>
        <taxon>Deinobacterium</taxon>
    </lineage>
</organism>
<dbReference type="EC" id="2.7.7.24" evidence="2"/>
<dbReference type="Gene3D" id="2.160.10.10">
    <property type="entry name" value="Hexapeptide repeat proteins"/>
    <property type="match status" value="1"/>
</dbReference>
<evidence type="ECO:0000313" key="2">
    <source>
        <dbReference type="EMBL" id="MBB6099797.1"/>
    </source>
</evidence>
<dbReference type="EMBL" id="JACHHG010000015">
    <property type="protein sequence ID" value="MBB6099797.1"/>
    <property type="molecule type" value="Genomic_DNA"/>
</dbReference>
<keyword evidence="2" id="KW-0808">Transferase</keyword>